<gene>
    <name evidence="5" type="ORF">FXF46_15670</name>
</gene>
<feature type="chain" id="PRO_5042915667" evidence="3">
    <location>
        <begin position="21"/>
        <end position="238"/>
    </location>
</feature>
<keyword evidence="5" id="KW-0614">Plasmid</keyword>
<feature type="signal peptide" evidence="3">
    <location>
        <begin position="1"/>
        <end position="20"/>
    </location>
</feature>
<dbReference type="RefSeq" id="WP_148621243.1">
    <property type="nucleotide sequence ID" value="NZ_CP043044.1"/>
</dbReference>
<protein>
    <submittedName>
        <fullName evidence="5">Transglycosylase SLT domain-containing protein</fullName>
    </submittedName>
</protein>
<evidence type="ECO:0000313" key="5">
    <source>
        <dbReference type="EMBL" id="QEH97749.1"/>
    </source>
</evidence>
<comment type="similarity">
    <text evidence="1">Belongs to the virb1 family.</text>
</comment>
<sequence length="238" mass="23953">MKAFPVLALLTLGVSSPVTAALGAVPEQIVPTNPEPGSPVFTRPSTATTTDGTTATSSYQGAWGTADAYATLMSQTYGADAVAAAQAAGINPDTLAAFGQIESHFQNVGNTSSSAQGVWQVTDGTWNQYASELGLSAADRSDPVAQAKVASAIISDYASAVSRSTGAPATGTQVYGAYMFGTKAGAAIATESNASTPLSQYVSAKTLAANNMSGWTVGQYQQTVASRMGSGASEAVTS</sequence>
<dbReference type="InterPro" id="IPR023346">
    <property type="entry name" value="Lysozyme-like_dom_sf"/>
</dbReference>
<dbReference type="KEGG" id="gti:FXF46_15670"/>
<evidence type="ECO:0000256" key="3">
    <source>
        <dbReference type="SAM" id="SignalP"/>
    </source>
</evidence>
<dbReference type="SUPFAM" id="SSF53955">
    <property type="entry name" value="Lysozyme-like"/>
    <property type="match status" value="1"/>
</dbReference>
<dbReference type="Proteomes" id="UP000323560">
    <property type="component" value="Plasmid unnamed1"/>
</dbReference>
<geneLocation type="plasmid" evidence="5 6">
    <name>unnamed1</name>
</geneLocation>
<evidence type="ECO:0000313" key="6">
    <source>
        <dbReference type="Proteomes" id="UP000323560"/>
    </source>
</evidence>
<feature type="compositionally biased region" description="Low complexity" evidence="2">
    <location>
        <begin position="45"/>
        <end position="55"/>
    </location>
</feature>
<evidence type="ECO:0000256" key="1">
    <source>
        <dbReference type="ARBA" id="ARBA00009387"/>
    </source>
</evidence>
<feature type="region of interest" description="Disordered" evidence="2">
    <location>
        <begin position="29"/>
        <end position="55"/>
    </location>
</feature>
<dbReference type="InterPro" id="IPR008258">
    <property type="entry name" value="Transglycosylase_SLT_dom_1"/>
</dbReference>
<dbReference type="AlphaFoldDB" id="A0AAP9EU38"/>
<dbReference type="EMBL" id="CP043044">
    <property type="protein sequence ID" value="QEH97749.1"/>
    <property type="molecule type" value="Genomic_DNA"/>
</dbReference>
<feature type="domain" description="Transglycosylase SLT" evidence="4">
    <location>
        <begin position="83"/>
        <end position="183"/>
    </location>
</feature>
<organism evidence="5 6">
    <name type="scientific">Gluconobacter thailandicus</name>
    <dbReference type="NCBI Taxonomy" id="257438"/>
    <lineage>
        <taxon>Bacteria</taxon>
        <taxon>Pseudomonadati</taxon>
        <taxon>Pseudomonadota</taxon>
        <taxon>Alphaproteobacteria</taxon>
        <taxon>Acetobacterales</taxon>
        <taxon>Acetobacteraceae</taxon>
        <taxon>Gluconobacter</taxon>
    </lineage>
</organism>
<evidence type="ECO:0000259" key="4">
    <source>
        <dbReference type="Pfam" id="PF01464"/>
    </source>
</evidence>
<evidence type="ECO:0000256" key="2">
    <source>
        <dbReference type="SAM" id="MobiDB-lite"/>
    </source>
</evidence>
<dbReference type="Pfam" id="PF01464">
    <property type="entry name" value="SLT"/>
    <property type="match status" value="1"/>
</dbReference>
<accession>A0AAP9EU38</accession>
<proteinExistence type="inferred from homology"/>
<name>A0AAP9EU38_GLUTH</name>
<dbReference type="Gene3D" id="1.10.530.10">
    <property type="match status" value="1"/>
</dbReference>
<reference evidence="5 6" key="1">
    <citation type="submission" date="2019-08" db="EMBL/GenBank/DDBJ databases">
        <title>Gluconobacter frateurii HD924 genome.</title>
        <authorList>
            <person name="Liu Y."/>
            <person name="Zhang P."/>
        </authorList>
    </citation>
    <scope>NUCLEOTIDE SEQUENCE [LARGE SCALE GENOMIC DNA]</scope>
    <source>
        <strain evidence="5 6">HD924</strain>
        <plasmid evidence="5 6">unnamed1</plasmid>
    </source>
</reference>
<keyword evidence="3" id="KW-0732">Signal</keyword>